<dbReference type="EMBL" id="JACXZS010000009">
    <property type="protein sequence ID" value="MBD3942805.1"/>
    <property type="molecule type" value="Genomic_DNA"/>
</dbReference>
<dbReference type="InterPro" id="IPR010982">
    <property type="entry name" value="Lambda_DNA-bd_dom_sf"/>
</dbReference>
<organism evidence="1 2">
    <name type="scientific">Microbacterium helvum</name>
    <dbReference type="NCBI Taxonomy" id="2773713"/>
    <lineage>
        <taxon>Bacteria</taxon>
        <taxon>Bacillati</taxon>
        <taxon>Actinomycetota</taxon>
        <taxon>Actinomycetes</taxon>
        <taxon>Micrococcales</taxon>
        <taxon>Microbacteriaceae</taxon>
        <taxon>Microbacterium</taxon>
    </lineage>
</organism>
<accession>A0ABR8NQ91</accession>
<gene>
    <name evidence="1" type="ORF">IF188_13980</name>
</gene>
<evidence type="ECO:0000313" key="2">
    <source>
        <dbReference type="Proteomes" id="UP000598426"/>
    </source>
</evidence>
<sequence length="135" mass="14497">MTLVDGVWRLDVDSRAIMDAPQTTTAAQVVAARQVILAAQLCIDLNRPRIAGSCEDAIMTEVLALAGDREISRRELAEAAGISYGRLSSMIAGTTHIPIDDFLRFACALSPDDSHGMLLHLGQIAGDAYREGDSR</sequence>
<dbReference type="SUPFAM" id="SSF47413">
    <property type="entry name" value="lambda repressor-like DNA-binding domains"/>
    <property type="match status" value="1"/>
</dbReference>
<dbReference type="RefSeq" id="WP_191172417.1">
    <property type="nucleotide sequence ID" value="NZ_JACXZS010000009.1"/>
</dbReference>
<keyword evidence="2" id="KW-1185">Reference proteome</keyword>
<dbReference type="Proteomes" id="UP000598426">
    <property type="component" value="Unassembled WGS sequence"/>
</dbReference>
<dbReference type="InterPro" id="IPR001387">
    <property type="entry name" value="Cro/C1-type_HTH"/>
</dbReference>
<name>A0ABR8NQ91_9MICO</name>
<comment type="caution">
    <text evidence="1">The sequence shown here is derived from an EMBL/GenBank/DDBJ whole genome shotgun (WGS) entry which is preliminary data.</text>
</comment>
<protein>
    <submittedName>
        <fullName evidence="1">Helix-turn-helix transcriptional regulator</fullName>
    </submittedName>
</protein>
<evidence type="ECO:0000313" key="1">
    <source>
        <dbReference type="EMBL" id="MBD3942805.1"/>
    </source>
</evidence>
<dbReference type="CDD" id="cd00093">
    <property type="entry name" value="HTH_XRE"/>
    <property type="match status" value="1"/>
</dbReference>
<reference evidence="1 2" key="1">
    <citation type="submission" date="2020-09" db="EMBL/GenBank/DDBJ databases">
        <title>Isolation and identification of active actinomycetes.</title>
        <authorList>
            <person name="Li X."/>
        </authorList>
    </citation>
    <scope>NUCLEOTIDE SEQUENCE [LARGE SCALE GENOMIC DNA]</scope>
    <source>
        <strain evidence="1 2">NEAU-LLC</strain>
    </source>
</reference>
<proteinExistence type="predicted"/>